<organism evidence="1 2">
    <name type="scientific">Haloferula helveola</name>
    <dbReference type="NCBI Taxonomy" id="490095"/>
    <lineage>
        <taxon>Bacteria</taxon>
        <taxon>Pseudomonadati</taxon>
        <taxon>Verrucomicrobiota</taxon>
        <taxon>Verrucomicrobiia</taxon>
        <taxon>Verrucomicrobiales</taxon>
        <taxon>Verrucomicrobiaceae</taxon>
        <taxon>Haloferula</taxon>
    </lineage>
</organism>
<evidence type="ECO:0000313" key="1">
    <source>
        <dbReference type="EMBL" id="BCX48581.1"/>
    </source>
</evidence>
<sequence length="98" mass="10581">MGEQNAYSVHSTNNQTKSHYPLTIMTIRTIIGENGPQAELCNGGQCPAVILTEEGNAYVQGNKLSTRERESLSAPEGEDFVSIPFEVLRAIAAQVSEA</sequence>
<gene>
    <name evidence="1" type="ORF">HAHE_24890</name>
</gene>
<dbReference type="EMBL" id="AP024702">
    <property type="protein sequence ID" value="BCX48581.1"/>
    <property type="molecule type" value="Genomic_DNA"/>
</dbReference>
<keyword evidence="2" id="KW-1185">Reference proteome</keyword>
<proteinExistence type="predicted"/>
<evidence type="ECO:0000313" key="2">
    <source>
        <dbReference type="Proteomes" id="UP001374893"/>
    </source>
</evidence>
<dbReference type="Proteomes" id="UP001374893">
    <property type="component" value="Chromosome"/>
</dbReference>
<reference evidence="1 2" key="1">
    <citation type="submission" date="2021-06" db="EMBL/GenBank/DDBJ databases">
        <title>Complete genome of Haloferula helveola possessing various polysaccharide degrading enzymes.</title>
        <authorList>
            <person name="Takami H."/>
            <person name="Huang C."/>
            <person name="Hamasaki K."/>
        </authorList>
    </citation>
    <scope>NUCLEOTIDE SEQUENCE [LARGE SCALE GENOMIC DNA]</scope>
    <source>
        <strain evidence="1 2">CN-1</strain>
    </source>
</reference>
<accession>A0ABM7REP4</accession>
<protein>
    <submittedName>
        <fullName evidence="1">Uncharacterized protein</fullName>
    </submittedName>
</protein>
<name>A0ABM7REP4_9BACT</name>